<evidence type="ECO:0000256" key="6">
    <source>
        <dbReference type="ARBA" id="ARBA00044504"/>
    </source>
</evidence>
<feature type="transmembrane region" description="Helical" evidence="8">
    <location>
        <begin position="16"/>
        <end position="34"/>
    </location>
</feature>
<keyword evidence="11" id="KW-1185">Reference proteome</keyword>
<dbReference type="PRINTS" id="PR01035">
    <property type="entry name" value="TCRTETA"/>
</dbReference>
<evidence type="ECO:0000313" key="11">
    <source>
        <dbReference type="Proteomes" id="UP000826271"/>
    </source>
</evidence>
<dbReference type="SUPFAM" id="SSF103473">
    <property type="entry name" value="MFS general substrate transporter"/>
    <property type="match status" value="3"/>
</dbReference>
<feature type="transmembrane region" description="Helical" evidence="8">
    <location>
        <begin position="344"/>
        <end position="362"/>
    </location>
</feature>
<dbReference type="InterPro" id="IPR036259">
    <property type="entry name" value="MFS_trans_sf"/>
</dbReference>
<feature type="compositionally biased region" description="Basic and acidic residues" evidence="7">
    <location>
        <begin position="136"/>
        <end position="147"/>
    </location>
</feature>
<feature type="compositionally biased region" description="Polar residues" evidence="7">
    <location>
        <begin position="148"/>
        <end position="158"/>
    </location>
</feature>
<feature type="transmembrane region" description="Helical" evidence="8">
    <location>
        <begin position="277"/>
        <end position="299"/>
    </location>
</feature>
<feature type="region of interest" description="Disordered" evidence="7">
    <location>
        <begin position="136"/>
        <end position="158"/>
    </location>
</feature>
<dbReference type="GO" id="GO:0016020">
    <property type="term" value="C:membrane"/>
    <property type="evidence" value="ECO:0007669"/>
    <property type="project" value="UniProtKB-SubCell"/>
</dbReference>
<evidence type="ECO:0000259" key="9">
    <source>
        <dbReference type="PROSITE" id="PS50850"/>
    </source>
</evidence>
<sequence>MMPLIGKLSDVYGRKAILQIPLTLAIIPLAILAWNRTTNFFYVHYVFKTLTGMVTGGGVICLSLAYLADNVCDRNRVSAFGILSGVFSAANLSSTLAARFLSIAQIFQVATAVSIVAVIYARVFLEETKQENSKYLDEPILRPDTDRNQVSSSKNNFTEDIPSPKDVIRLLRSSVMFSLVACVTLCDSLAEAGVQACLLVLFLLPALGPFIGEETLLVLAMFAGFVNMFIHSIAWSSWVVYASSSLSFFFALATPTLKALVSKHSAPNEQGIAQGSILGITSFANLISPLIYSPISALFLSEEAPFHFPGFGVLCIGFAYITGLGAVLMMPLIGKLSDVYGRKAILQIPLTLAIIPLVILAWKRTTNFFYAYYAFKILIAMITDSGVLCLSLGYLADNVSEGNRVSAFGVLSGVISAASVSGTLAARLLSTSQIFQVAAIISVVAVVYVRVFLEETTRDNPFLLEQPILGPNIESDQTSCESSKKINFIQEIPSPKDIIRLLRSSITFSLVACVTFFHSFAEAGAQTFLLYFLKARFQFKKDQFANILLINFGGGTLSNLIFQPVVGPFIGEKTLLIVAMFAGFVNMLIHSIAQSSWGIAQGSILGITSFANLISPLIYSPISALFLSEEAPFHFPGFSVLCIGFAYMSSWRRSVAAKMNARSPFTSPAANKLIRGCANDAFYWKIVVRMTPLRRFDSKPVSMLLLRSACLPAFLMYATLKLPCERLKLRIVTLTSMITDNGVLCLSLGYLADNVSEGDRVSAFGVMSGVLYAASVSGIFLEETTQKEPNLLEQPILKPTRESDQVSRESSKKTNFIEEIPSPKVIIRLLRSSIVFSLVACVSFCHSFADAGLQAAILYFLKAQFQFKKDQYADILLINFGASMISSFFFLPVVDPFIGEETLLVIAMFVGFLNNFLTSIAWSSWVLYASTSLGFFSSLANPISRSLVSKHNGANEQVILFNYISEYVAFEG</sequence>
<evidence type="ECO:0000313" key="10">
    <source>
        <dbReference type="EMBL" id="KAG8368047.1"/>
    </source>
</evidence>
<dbReference type="GO" id="GO:0022857">
    <property type="term" value="F:transmembrane transporter activity"/>
    <property type="evidence" value="ECO:0007669"/>
    <property type="project" value="InterPro"/>
</dbReference>
<dbReference type="AlphaFoldDB" id="A0AAV6WHX4"/>
<dbReference type="InterPro" id="IPR011701">
    <property type="entry name" value="MFS"/>
</dbReference>
<feature type="transmembrane region" description="Helical" evidence="8">
    <location>
        <begin position="238"/>
        <end position="257"/>
    </location>
</feature>
<feature type="transmembrane region" description="Helical" evidence="8">
    <location>
        <begin position="604"/>
        <end position="627"/>
    </location>
</feature>
<feature type="transmembrane region" description="Helical" evidence="8">
    <location>
        <begin position="311"/>
        <end position="332"/>
    </location>
</feature>
<evidence type="ECO:0000256" key="2">
    <source>
        <dbReference type="ARBA" id="ARBA00022448"/>
    </source>
</evidence>
<keyword evidence="4 8" id="KW-1133">Transmembrane helix</keyword>
<comment type="caution">
    <text evidence="10">The sequence shown here is derived from an EMBL/GenBank/DDBJ whole genome shotgun (WGS) entry which is preliminary data.</text>
</comment>
<evidence type="ECO:0000256" key="5">
    <source>
        <dbReference type="ARBA" id="ARBA00023136"/>
    </source>
</evidence>
<feature type="transmembrane region" description="Helical" evidence="8">
    <location>
        <begin position="872"/>
        <end position="891"/>
    </location>
</feature>
<evidence type="ECO:0000256" key="7">
    <source>
        <dbReference type="SAM" id="MobiDB-lite"/>
    </source>
</evidence>
<dbReference type="Proteomes" id="UP000826271">
    <property type="component" value="Unassembled WGS sequence"/>
</dbReference>
<feature type="transmembrane region" description="Helical" evidence="8">
    <location>
        <begin position="433"/>
        <end position="453"/>
    </location>
</feature>
<dbReference type="InterPro" id="IPR001958">
    <property type="entry name" value="Tet-R_TetA/multi-R_MdtG-like"/>
</dbReference>
<evidence type="ECO:0000256" key="3">
    <source>
        <dbReference type="ARBA" id="ARBA00022692"/>
    </source>
</evidence>
<dbReference type="PANTHER" id="PTHR23504:SF95">
    <property type="entry name" value="MAJOR FACILITATOR SUPERFAMILY PROTEIN"/>
    <property type="match status" value="1"/>
</dbReference>
<feature type="transmembrane region" description="Helical" evidence="8">
    <location>
        <begin position="106"/>
        <end position="125"/>
    </location>
</feature>
<dbReference type="Gene3D" id="1.20.1250.20">
    <property type="entry name" value="MFS general substrate transporter like domains"/>
    <property type="match status" value="3"/>
</dbReference>
<feature type="transmembrane region" description="Helical" evidence="8">
    <location>
        <begin position="574"/>
        <end position="592"/>
    </location>
</feature>
<feature type="transmembrane region" description="Helical" evidence="8">
    <location>
        <begin position="544"/>
        <end position="562"/>
    </location>
</feature>
<gene>
    <name evidence="10" type="ORF">BUALT_Bualt15G0004800</name>
</gene>
<dbReference type="PROSITE" id="PS50850">
    <property type="entry name" value="MFS"/>
    <property type="match status" value="1"/>
</dbReference>
<evidence type="ECO:0000256" key="1">
    <source>
        <dbReference type="ARBA" id="ARBA00004141"/>
    </source>
</evidence>
<keyword evidence="2" id="KW-0813">Transport</keyword>
<name>A0AAV6WHX4_9LAMI</name>
<dbReference type="EMBL" id="WHWC01000015">
    <property type="protein sequence ID" value="KAG8368047.1"/>
    <property type="molecule type" value="Genomic_DNA"/>
</dbReference>
<evidence type="ECO:0000256" key="8">
    <source>
        <dbReference type="SAM" id="Phobius"/>
    </source>
</evidence>
<dbReference type="Pfam" id="PF07690">
    <property type="entry name" value="MFS_1"/>
    <property type="match status" value="1"/>
</dbReference>
<dbReference type="InterPro" id="IPR020846">
    <property type="entry name" value="MFS_dom"/>
</dbReference>
<feature type="transmembrane region" description="Helical" evidence="8">
    <location>
        <begin position="374"/>
        <end position="395"/>
    </location>
</feature>
<proteinExistence type="inferred from homology"/>
<evidence type="ECO:0000256" key="4">
    <source>
        <dbReference type="ARBA" id="ARBA00022989"/>
    </source>
</evidence>
<comment type="subcellular location">
    <subcellularLocation>
        <location evidence="1">Membrane</location>
        <topology evidence="1">Multi-pass membrane protein</topology>
    </subcellularLocation>
</comment>
<feature type="transmembrane region" description="Helical" evidence="8">
    <location>
        <begin position="633"/>
        <end position="651"/>
    </location>
</feature>
<feature type="transmembrane region" description="Helical" evidence="8">
    <location>
        <begin position="46"/>
        <end position="67"/>
    </location>
</feature>
<organism evidence="10 11">
    <name type="scientific">Buddleja alternifolia</name>
    <dbReference type="NCBI Taxonomy" id="168488"/>
    <lineage>
        <taxon>Eukaryota</taxon>
        <taxon>Viridiplantae</taxon>
        <taxon>Streptophyta</taxon>
        <taxon>Embryophyta</taxon>
        <taxon>Tracheophyta</taxon>
        <taxon>Spermatophyta</taxon>
        <taxon>Magnoliopsida</taxon>
        <taxon>eudicotyledons</taxon>
        <taxon>Gunneridae</taxon>
        <taxon>Pentapetalae</taxon>
        <taxon>asterids</taxon>
        <taxon>lamiids</taxon>
        <taxon>Lamiales</taxon>
        <taxon>Scrophulariaceae</taxon>
        <taxon>Buddlejeae</taxon>
        <taxon>Buddleja</taxon>
    </lineage>
</organism>
<feature type="transmembrane region" description="Helical" evidence="8">
    <location>
        <begin position="79"/>
        <end position="100"/>
    </location>
</feature>
<comment type="similarity">
    <text evidence="6">Belongs to the major facilitator superfamily. Phosphate:H(+) symporter (TC 2.A.1.9) family.</text>
</comment>
<reference evidence="10" key="1">
    <citation type="submission" date="2019-10" db="EMBL/GenBank/DDBJ databases">
        <authorList>
            <person name="Zhang R."/>
            <person name="Pan Y."/>
            <person name="Wang J."/>
            <person name="Ma R."/>
            <person name="Yu S."/>
        </authorList>
    </citation>
    <scope>NUCLEOTIDE SEQUENCE</scope>
    <source>
        <strain evidence="10">LA-IB0</strain>
        <tissue evidence="10">Leaf</tissue>
    </source>
</reference>
<keyword evidence="3 8" id="KW-0812">Transmembrane</keyword>
<feature type="transmembrane region" description="Helical" evidence="8">
    <location>
        <begin position="407"/>
        <end position="426"/>
    </location>
</feature>
<protein>
    <recommendedName>
        <fullName evidence="9">Major facilitator superfamily (MFS) profile domain-containing protein</fullName>
    </recommendedName>
</protein>
<keyword evidence="5 8" id="KW-0472">Membrane</keyword>
<accession>A0AAV6WHX4</accession>
<dbReference type="PANTHER" id="PTHR23504">
    <property type="entry name" value="MAJOR FACILITATOR SUPERFAMILY DOMAIN-CONTAINING PROTEIN 10"/>
    <property type="match status" value="1"/>
</dbReference>
<feature type="domain" description="Major facilitator superfamily (MFS) profile" evidence="9">
    <location>
        <begin position="1"/>
        <end position="457"/>
    </location>
</feature>
<feature type="transmembrane region" description="Helical" evidence="8">
    <location>
        <begin position="903"/>
        <end position="928"/>
    </location>
</feature>